<accession>A0A256GT61</accession>
<dbReference type="EMBL" id="NNRM01000006">
    <property type="protein sequence ID" value="OYR30168.1"/>
    <property type="molecule type" value="Genomic_DNA"/>
</dbReference>
<keyword evidence="4" id="KW-1185">Reference proteome</keyword>
<dbReference type="RefSeq" id="WP_007875635.1">
    <property type="nucleotide sequence ID" value="NZ_CAXURC020000001.1"/>
</dbReference>
<dbReference type="Proteomes" id="UP000216188">
    <property type="component" value="Unassembled WGS sequence"/>
</dbReference>
<protein>
    <recommendedName>
        <fullName evidence="6">DUF945 domain-containing protein</fullName>
    </recommendedName>
</protein>
<feature type="compositionally biased region" description="Acidic residues" evidence="1">
    <location>
        <begin position="430"/>
        <end position="441"/>
    </location>
</feature>
<evidence type="ECO:0000313" key="3">
    <source>
        <dbReference type="EMBL" id="OYR30168.1"/>
    </source>
</evidence>
<evidence type="ECO:0008006" key="6">
    <source>
        <dbReference type="Google" id="ProtNLM"/>
    </source>
</evidence>
<reference evidence="2 5" key="2">
    <citation type="submission" date="2018-11" db="EMBL/GenBank/DDBJ databases">
        <title>Genome sequencing and analysis.</title>
        <authorList>
            <person name="Huang Y.-T."/>
        </authorList>
    </citation>
    <scope>NUCLEOTIDE SEQUENCE [LARGE SCALE GENOMIC DNA]</scope>
    <source>
        <strain evidence="2 5">SHIN</strain>
    </source>
</reference>
<organism evidence="3 4">
    <name type="scientific">Brucella pseudogrignonensis</name>
    <dbReference type="NCBI Taxonomy" id="419475"/>
    <lineage>
        <taxon>Bacteria</taxon>
        <taxon>Pseudomonadati</taxon>
        <taxon>Pseudomonadota</taxon>
        <taxon>Alphaproteobacteria</taxon>
        <taxon>Hyphomicrobiales</taxon>
        <taxon>Brucellaceae</taxon>
        <taxon>Brucella/Ochrobactrum group</taxon>
        <taxon>Brucella</taxon>
    </lineage>
</organism>
<dbReference type="Proteomes" id="UP000526233">
    <property type="component" value="Unassembled WGS sequence"/>
</dbReference>
<feature type="region of interest" description="Disordered" evidence="1">
    <location>
        <begin position="423"/>
        <end position="450"/>
    </location>
</feature>
<comment type="caution">
    <text evidence="3">The sequence shown here is derived from an EMBL/GenBank/DDBJ whole genome shotgun (WGS) entry which is preliminary data.</text>
</comment>
<evidence type="ECO:0000313" key="2">
    <source>
        <dbReference type="EMBL" id="NNV22371.1"/>
    </source>
</evidence>
<evidence type="ECO:0000313" key="4">
    <source>
        <dbReference type="Proteomes" id="UP000216188"/>
    </source>
</evidence>
<gene>
    <name evidence="3" type="ORF">CEV34_0386</name>
    <name evidence="2" type="ORF">EHE22_18320</name>
</gene>
<reference evidence="3 4" key="1">
    <citation type="submission" date="2017-07" db="EMBL/GenBank/DDBJ databases">
        <title>Phylogenetic study on the rhizospheric bacterium Ochrobactrum sp. A44.</title>
        <authorList>
            <person name="Krzyzanowska D.M."/>
            <person name="Ossowicki A."/>
            <person name="Rajewska M."/>
            <person name="Maciag T."/>
            <person name="Kaczynski Z."/>
            <person name="Czerwicka M."/>
            <person name="Jafra S."/>
        </authorList>
    </citation>
    <scope>NUCLEOTIDE SEQUENCE [LARGE SCALE GENOMIC DNA]</scope>
    <source>
        <strain evidence="3 4">CCUG 30717</strain>
    </source>
</reference>
<evidence type="ECO:0000256" key="1">
    <source>
        <dbReference type="SAM" id="MobiDB-lite"/>
    </source>
</evidence>
<dbReference type="AlphaFoldDB" id="A0A256GT61"/>
<dbReference type="STRING" id="419475.A8A54_06320"/>
<dbReference type="EMBL" id="PKQI01000003">
    <property type="protein sequence ID" value="NNV22371.1"/>
    <property type="molecule type" value="Genomic_DNA"/>
</dbReference>
<sequence>MEQATSGKRKGGRKALWAAVAVIAIAAAGAVGYKITLEKTINAQLERRGGKATSVSADFLGHIKLTDVVLPLKNGTNVTIASIEGRPKVLFLNGMLDAKGIKTEIAQFKIEMPSVLIDDANFDIQMLRDTFGNGELSLAERVGRVSAKRMSVPEINIVQMLNDKEQKTSYKDVALEDIVHGHVARYTSSGATFDLDLSLPDENGTINEERMAGTIGASEGKDIDGVFIARLYTEKAGPNDTEAKPIYGPFSAKNIAVKGTKSSFSYDEVRSNGFTMRLPAEPFTETLQKLEAAKDIESLSQEERKEFFMRLIGLFDTIGKGDVELLGMKIQPGDPEKGEGKIDKMAMSFDNKKLDMSLNGFSAGNGTDFVKLDEFSLKGFNWAPSAEAVTKFAGLSDQEMENFPFTTMLPEFGTMVVKGVDADLPGDSNANDDVDVEEDQDTTATPPATGLPERIKFSMKSYELALNKPFNGIPTDIRVAYEDMSLPVPANSREEMYQQLRKLGYDRVNVSSNLEANWDEASQSLVIKDLSVSGQDMGKISMSGLLGGFTKEFFSGDKVLAQVALLGLKAREVKLKIEEQGLIEKGLKFYADENNMTVEDARSALTMIANAVLQELAADQPQLQDAITAFSTFLAKPNIFEVTVKSKSDKGIGALEMVAASQNPLALLDKVNIEAKAE</sequence>
<name>A0A256GT61_9HYPH</name>
<evidence type="ECO:0000313" key="5">
    <source>
        <dbReference type="Proteomes" id="UP000526233"/>
    </source>
</evidence>
<proteinExistence type="predicted"/>